<gene>
    <name evidence="2" type="ORF">BCR44DRAFT_1422284</name>
</gene>
<protein>
    <recommendedName>
        <fullName evidence="4">Secreted protein</fullName>
    </recommendedName>
</protein>
<dbReference type="EMBL" id="MCFL01000001">
    <property type="protein sequence ID" value="ORZ41169.1"/>
    <property type="molecule type" value="Genomic_DNA"/>
</dbReference>
<comment type="caution">
    <text evidence="2">The sequence shown here is derived from an EMBL/GenBank/DDBJ whole genome shotgun (WGS) entry which is preliminary data.</text>
</comment>
<accession>A0A1Y2I373</accession>
<reference evidence="2 3" key="1">
    <citation type="submission" date="2016-07" db="EMBL/GenBank/DDBJ databases">
        <title>Pervasive Adenine N6-methylation of Active Genes in Fungi.</title>
        <authorList>
            <consortium name="DOE Joint Genome Institute"/>
            <person name="Mondo S.J."/>
            <person name="Dannebaum R.O."/>
            <person name="Kuo R.C."/>
            <person name="Labutti K."/>
            <person name="Haridas S."/>
            <person name="Kuo A."/>
            <person name="Salamov A."/>
            <person name="Ahrendt S.R."/>
            <person name="Lipzen A."/>
            <person name="Sullivan W."/>
            <person name="Andreopoulos W.B."/>
            <person name="Clum A."/>
            <person name="Lindquist E."/>
            <person name="Daum C."/>
            <person name="Ramamoorthy G.K."/>
            <person name="Gryganskyi A."/>
            <person name="Culley D."/>
            <person name="Magnuson J.K."/>
            <person name="James T.Y."/>
            <person name="O'Malley M.A."/>
            <person name="Stajich J.E."/>
            <person name="Spatafora J.W."/>
            <person name="Visel A."/>
            <person name="Grigoriev I.V."/>
        </authorList>
    </citation>
    <scope>NUCLEOTIDE SEQUENCE [LARGE SCALE GENOMIC DNA]</scope>
    <source>
        <strain evidence="2 3">PL171</strain>
    </source>
</reference>
<keyword evidence="3" id="KW-1185">Reference proteome</keyword>
<feature type="chain" id="PRO_5012576066" description="Secreted protein" evidence="1">
    <location>
        <begin position="18"/>
        <end position="92"/>
    </location>
</feature>
<keyword evidence="1" id="KW-0732">Signal</keyword>
<evidence type="ECO:0000313" key="2">
    <source>
        <dbReference type="EMBL" id="ORZ41169.1"/>
    </source>
</evidence>
<evidence type="ECO:0000313" key="3">
    <source>
        <dbReference type="Proteomes" id="UP000193411"/>
    </source>
</evidence>
<evidence type="ECO:0000256" key="1">
    <source>
        <dbReference type="SAM" id="SignalP"/>
    </source>
</evidence>
<sequence>MIIVIYIHACFVAPCISIPLHITCINRSAICPSFWFEGTLHQTSLTDHDCLWPNNDASKVLLACPVGSAKTGWRRKWSLAKYRFRVPRAHCR</sequence>
<proteinExistence type="predicted"/>
<dbReference type="AlphaFoldDB" id="A0A1Y2I373"/>
<feature type="signal peptide" evidence="1">
    <location>
        <begin position="1"/>
        <end position="17"/>
    </location>
</feature>
<organism evidence="2 3">
    <name type="scientific">Catenaria anguillulae PL171</name>
    <dbReference type="NCBI Taxonomy" id="765915"/>
    <lineage>
        <taxon>Eukaryota</taxon>
        <taxon>Fungi</taxon>
        <taxon>Fungi incertae sedis</taxon>
        <taxon>Blastocladiomycota</taxon>
        <taxon>Blastocladiomycetes</taxon>
        <taxon>Blastocladiales</taxon>
        <taxon>Catenariaceae</taxon>
        <taxon>Catenaria</taxon>
    </lineage>
</organism>
<dbReference type="Proteomes" id="UP000193411">
    <property type="component" value="Unassembled WGS sequence"/>
</dbReference>
<name>A0A1Y2I373_9FUNG</name>
<evidence type="ECO:0008006" key="4">
    <source>
        <dbReference type="Google" id="ProtNLM"/>
    </source>
</evidence>